<dbReference type="SUPFAM" id="SSF57667">
    <property type="entry name" value="beta-beta-alpha zinc fingers"/>
    <property type="match status" value="1"/>
</dbReference>
<keyword evidence="2 4" id="KW-0863">Zinc-finger</keyword>
<evidence type="ECO:0000259" key="7">
    <source>
        <dbReference type="PROSITE" id="PS50157"/>
    </source>
</evidence>
<feature type="compositionally biased region" description="Basic and acidic residues" evidence="5">
    <location>
        <begin position="407"/>
        <end position="419"/>
    </location>
</feature>
<feature type="compositionally biased region" description="Basic and acidic residues" evidence="5">
    <location>
        <begin position="248"/>
        <end position="270"/>
    </location>
</feature>
<accession>A0A6A5VW57</accession>
<dbReference type="InterPro" id="IPR036236">
    <property type="entry name" value="Znf_C2H2_sf"/>
</dbReference>
<dbReference type="EMBL" id="ML977676">
    <property type="protein sequence ID" value="KAF1994002.1"/>
    <property type="molecule type" value="Genomic_DNA"/>
</dbReference>
<proteinExistence type="predicted"/>
<dbReference type="InterPro" id="IPR022755">
    <property type="entry name" value="Znf_C2H2_jaz"/>
</dbReference>
<evidence type="ECO:0000256" key="5">
    <source>
        <dbReference type="SAM" id="MobiDB-lite"/>
    </source>
</evidence>
<dbReference type="PROSITE" id="PS50157">
    <property type="entry name" value="ZINC_FINGER_C2H2_2"/>
    <property type="match status" value="2"/>
</dbReference>
<dbReference type="Proteomes" id="UP000799779">
    <property type="component" value="Unassembled WGS sequence"/>
</dbReference>
<keyword evidence="3" id="KW-0862">Zinc</keyword>
<dbReference type="SUPFAM" id="SSF46565">
    <property type="entry name" value="Chaperone J-domain"/>
    <property type="match status" value="1"/>
</dbReference>
<dbReference type="PANTHER" id="PTHR44029:SF1">
    <property type="entry name" value="DNAJ HOMOLOG SUBFAMILY C MEMBER 21"/>
    <property type="match status" value="1"/>
</dbReference>
<evidence type="ECO:0000256" key="2">
    <source>
        <dbReference type="ARBA" id="ARBA00022771"/>
    </source>
</evidence>
<name>A0A6A5VW57_9PLEO</name>
<dbReference type="Pfam" id="PF12171">
    <property type="entry name" value="zf-C2H2_jaz"/>
    <property type="match status" value="1"/>
</dbReference>
<dbReference type="InterPro" id="IPR018253">
    <property type="entry name" value="DnaJ_domain_CS"/>
</dbReference>
<dbReference type="GO" id="GO:0005737">
    <property type="term" value="C:cytoplasm"/>
    <property type="evidence" value="ECO:0007669"/>
    <property type="project" value="TreeGrafter"/>
</dbReference>
<dbReference type="OrthoDB" id="5894at2759"/>
<dbReference type="InterPro" id="IPR013087">
    <property type="entry name" value="Znf_C2H2_type"/>
</dbReference>
<dbReference type="Gene3D" id="3.30.160.60">
    <property type="entry name" value="Classic Zinc Finger"/>
    <property type="match status" value="1"/>
</dbReference>
<sequence length="558" mass="61588">MGAQQSSGGAAGGGAGPPAETKTSYYALLGLERAATDDEIKKAYRRKALEHHPDRNYGNVERATLLFADVQAAYDVLSDPHERAWYDAHEGDMLRGGAGDGPAEDRFENNVRVTTADDLARLMGKFRSNVEFTDAPTGFFGFLRDTFATLAHEEERAADWDGHALPAYPTFGHRDDGYDDVVKAFYTGWSAFATRKSFAWKDQHRLSDAPDRRIRRLMEKENRRFRDEGIREFNDAVRTLVAFVRRRDPRYTPNKQSEEERAKAQRDKARAQAAKARAAQAAHVEDVVPDWAKARDADEEQPSSEEEIEEEHYECVACKKTFKSEKQYDAHERSKKHQKAIYALRKQMQQDNAHLNLDEHVVAGGSITPIEGDSSAEDASGGDQAADGVADEVEHLTMEDQDDNDNSDSHSHSDSHSDESTPATSNTVPAAPMDVQAGQVEEETDSDTNSDYASRDNVESRISGFPSTAASTATIIDGHGPQSRTTAPKLGKAAQKRAKRAAKETEQQPDTSKFICVSCNAEFPSKTQLFKHVKDLQHAAPISVTKVAGSGGKKGKKK</sequence>
<dbReference type="PROSITE" id="PS00636">
    <property type="entry name" value="DNAJ_1"/>
    <property type="match status" value="1"/>
</dbReference>
<feature type="compositionally biased region" description="Low complexity" evidence="5">
    <location>
        <begin position="271"/>
        <end position="282"/>
    </location>
</feature>
<protein>
    <submittedName>
        <fullName evidence="8">DnaJ-domain-containing protein</fullName>
    </submittedName>
</protein>
<evidence type="ECO:0000256" key="3">
    <source>
        <dbReference type="ARBA" id="ARBA00022833"/>
    </source>
</evidence>
<feature type="compositionally biased region" description="Polar residues" evidence="5">
    <location>
        <begin position="465"/>
        <end position="474"/>
    </location>
</feature>
<dbReference type="Gene3D" id="1.10.287.110">
    <property type="entry name" value="DnaJ domain"/>
    <property type="match status" value="1"/>
</dbReference>
<dbReference type="AlphaFoldDB" id="A0A6A5VW57"/>
<dbReference type="PROSITE" id="PS50076">
    <property type="entry name" value="DNAJ_2"/>
    <property type="match status" value="1"/>
</dbReference>
<evidence type="ECO:0000256" key="1">
    <source>
        <dbReference type="ARBA" id="ARBA00022723"/>
    </source>
</evidence>
<keyword evidence="1" id="KW-0479">Metal-binding</keyword>
<dbReference type="PRINTS" id="PR00625">
    <property type="entry name" value="JDOMAIN"/>
</dbReference>
<feature type="domain" description="J" evidence="6">
    <location>
        <begin position="24"/>
        <end position="90"/>
    </location>
</feature>
<dbReference type="PANTHER" id="PTHR44029">
    <property type="entry name" value="DNAJ HOMOLOG SUBFAMILY C MEMBER 21"/>
    <property type="match status" value="1"/>
</dbReference>
<reference evidence="8" key="1">
    <citation type="journal article" date="2020" name="Stud. Mycol.">
        <title>101 Dothideomycetes genomes: a test case for predicting lifestyles and emergence of pathogens.</title>
        <authorList>
            <person name="Haridas S."/>
            <person name="Albert R."/>
            <person name="Binder M."/>
            <person name="Bloem J."/>
            <person name="Labutti K."/>
            <person name="Salamov A."/>
            <person name="Andreopoulos B."/>
            <person name="Baker S."/>
            <person name="Barry K."/>
            <person name="Bills G."/>
            <person name="Bluhm B."/>
            <person name="Cannon C."/>
            <person name="Castanera R."/>
            <person name="Culley D."/>
            <person name="Daum C."/>
            <person name="Ezra D."/>
            <person name="Gonzalez J."/>
            <person name="Henrissat B."/>
            <person name="Kuo A."/>
            <person name="Liang C."/>
            <person name="Lipzen A."/>
            <person name="Lutzoni F."/>
            <person name="Magnuson J."/>
            <person name="Mondo S."/>
            <person name="Nolan M."/>
            <person name="Ohm R."/>
            <person name="Pangilinan J."/>
            <person name="Park H.-J."/>
            <person name="Ramirez L."/>
            <person name="Alfaro M."/>
            <person name="Sun H."/>
            <person name="Tritt A."/>
            <person name="Yoshinaga Y."/>
            <person name="Zwiers L.-H."/>
            <person name="Turgeon B."/>
            <person name="Goodwin S."/>
            <person name="Spatafora J."/>
            <person name="Crous P."/>
            <person name="Grigoriev I."/>
        </authorList>
    </citation>
    <scope>NUCLEOTIDE SEQUENCE</scope>
    <source>
        <strain evidence="8">CBS 123094</strain>
    </source>
</reference>
<evidence type="ECO:0000313" key="9">
    <source>
        <dbReference type="Proteomes" id="UP000799779"/>
    </source>
</evidence>
<evidence type="ECO:0000256" key="4">
    <source>
        <dbReference type="PROSITE-ProRule" id="PRU00042"/>
    </source>
</evidence>
<evidence type="ECO:0000259" key="6">
    <source>
        <dbReference type="PROSITE" id="PS50076"/>
    </source>
</evidence>
<dbReference type="SMART" id="SM00355">
    <property type="entry name" value="ZnF_C2H2"/>
    <property type="match status" value="2"/>
</dbReference>
<dbReference type="Pfam" id="PF00226">
    <property type="entry name" value="DnaJ"/>
    <property type="match status" value="1"/>
</dbReference>
<dbReference type="InterPro" id="IPR054076">
    <property type="entry name" value="ZUO1-like_ZHD"/>
</dbReference>
<dbReference type="InterPro" id="IPR001623">
    <property type="entry name" value="DnaJ_domain"/>
</dbReference>
<dbReference type="Pfam" id="PF21884">
    <property type="entry name" value="ZUO1-like_ZHD"/>
    <property type="match status" value="1"/>
</dbReference>
<evidence type="ECO:0000313" key="8">
    <source>
        <dbReference type="EMBL" id="KAF1994002.1"/>
    </source>
</evidence>
<feature type="compositionally biased region" description="Acidic residues" evidence="5">
    <location>
        <begin position="297"/>
        <end position="312"/>
    </location>
</feature>
<dbReference type="CDD" id="cd06257">
    <property type="entry name" value="DnaJ"/>
    <property type="match status" value="1"/>
</dbReference>
<dbReference type="SMART" id="SM00271">
    <property type="entry name" value="DnaJ"/>
    <property type="match status" value="1"/>
</dbReference>
<organism evidence="8 9">
    <name type="scientific">Amniculicola lignicola CBS 123094</name>
    <dbReference type="NCBI Taxonomy" id="1392246"/>
    <lineage>
        <taxon>Eukaryota</taxon>
        <taxon>Fungi</taxon>
        <taxon>Dikarya</taxon>
        <taxon>Ascomycota</taxon>
        <taxon>Pezizomycotina</taxon>
        <taxon>Dothideomycetes</taxon>
        <taxon>Pleosporomycetidae</taxon>
        <taxon>Pleosporales</taxon>
        <taxon>Amniculicolaceae</taxon>
        <taxon>Amniculicola</taxon>
    </lineage>
</organism>
<dbReference type="InterPro" id="IPR051964">
    <property type="entry name" value="Chaperone_stress_response"/>
</dbReference>
<feature type="domain" description="C2H2-type" evidence="7">
    <location>
        <begin position="313"/>
        <end position="337"/>
    </location>
</feature>
<feature type="region of interest" description="Disordered" evidence="5">
    <location>
        <begin position="364"/>
        <end position="510"/>
    </location>
</feature>
<keyword evidence="9" id="KW-1185">Reference proteome</keyword>
<dbReference type="PROSITE" id="PS00028">
    <property type="entry name" value="ZINC_FINGER_C2H2_1"/>
    <property type="match status" value="2"/>
</dbReference>
<dbReference type="GO" id="GO:0008270">
    <property type="term" value="F:zinc ion binding"/>
    <property type="evidence" value="ECO:0007669"/>
    <property type="project" value="UniProtKB-KW"/>
</dbReference>
<gene>
    <name evidence="8" type="ORF">P154DRAFT_46917</name>
</gene>
<dbReference type="InterPro" id="IPR036869">
    <property type="entry name" value="J_dom_sf"/>
</dbReference>
<feature type="domain" description="C2H2-type" evidence="7">
    <location>
        <begin position="514"/>
        <end position="543"/>
    </location>
</feature>
<feature type="region of interest" description="Disordered" evidence="5">
    <location>
        <begin position="248"/>
        <end position="312"/>
    </location>
</feature>